<evidence type="ECO:0000256" key="1">
    <source>
        <dbReference type="ARBA" id="ARBA00004651"/>
    </source>
</evidence>
<keyword evidence="2" id="KW-1003">Cell membrane</keyword>
<evidence type="ECO:0000256" key="6">
    <source>
        <dbReference type="SAM" id="Phobius"/>
    </source>
</evidence>
<evidence type="ECO:0000256" key="3">
    <source>
        <dbReference type="ARBA" id="ARBA00022692"/>
    </source>
</evidence>
<proteinExistence type="predicted"/>
<dbReference type="InterPro" id="IPR001123">
    <property type="entry name" value="LeuE-type"/>
</dbReference>
<reference evidence="7 8" key="1">
    <citation type="submission" date="2016-08" db="EMBL/GenBank/DDBJ databases">
        <title>New Insights into Marine Group III Euryarchaeota, from dark to light.</title>
        <authorList>
            <person name="Haro-Moreno J.M."/>
            <person name="Rodriguez-Valera F."/>
            <person name="Lopez-Garcia P."/>
            <person name="Moreira D."/>
            <person name="Martin-Cuadrado A.B."/>
        </authorList>
    </citation>
    <scope>NUCLEOTIDE SEQUENCE [LARGE SCALE GENOMIC DNA]</scope>
    <source>
        <strain evidence="7">CG-Epi2</strain>
    </source>
</reference>
<organism evidence="7 8">
    <name type="scientific">Marine Group III euryarchaeote CG-Epi2</name>
    <dbReference type="NCBI Taxonomy" id="1888996"/>
    <lineage>
        <taxon>Archaea</taxon>
        <taxon>Methanobacteriati</taxon>
        <taxon>Thermoplasmatota</taxon>
        <taxon>Thermoplasmata</taxon>
        <taxon>Candidatus Thermoprofundales</taxon>
    </lineage>
</organism>
<evidence type="ECO:0000256" key="5">
    <source>
        <dbReference type="ARBA" id="ARBA00023136"/>
    </source>
</evidence>
<evidence type="ECO:0008006" key="9">
    <source>
        <dbReference type="Google" id="ProtNLM"/>
    </source>
</evidence>
<name>A0A1J5TYQ0_9ARCH</name>
<comment type="subcellular location">
    <subcellularLocation>
        <location evidence="1">Cell membrane</location>
        <topology evidence="1">Multi-pass membrane protein</topology>
    </subcellularLocation>
</comment>
<dbReference type="GO" id="GO:0033228">
    <property type="term" value="P:cysteine export across plasma membrane"/>
    <property type="evidence" value="ECO:0007669"/>
    <property type="project" value="TreeGrafter"/>
</dbReference>
<evidence type="ECO:0000313" key="8">
    <source>
        <dbReference type="Proteomes" id="UP000183615"/>
    </source>
</evidence>
<evidence type="ECO:0000256" key="2">
    <source>
        <dbReference type="ARBA" id="ARBA00022475"/>
    </source>
</evidence>
<keyword evidence="4 6" id="KW-1133">Transmembrane helix</keyword>
<dbReference type="GO" id="GO:0015171">
    <property type="term" value="F:amino acid transmembrane transporter activity"/>
    <property type="evidence" value="ECO:0007669"/>
    <property type="project" value="TreeGrafter"/>
</dbReference>
<evidence type="ECO:0000256" key="4">
    <source>
        <dbReference type="ARBA" id="ARBA00022989"/>
    </source>
</evidence>
<feature type="transmembrane region" description="Helical" evidence="6">
    <location>
        <begin position="71"/>
        <end position="92"/>
    </location>
</feature>
<dbReference type="PANTHER" id="PTHR30086">
    <property type="entry name" value="ARGININE EXPORTER PROTEIN ARGO"/>
    <property type="match status" value="1"/>
</dbReference>
<evidence type="ECO:0000313" key="7">
    <source>
        <dbReference type="EMBL" id="OIR21661.1"/>
    </source>
</evidence>
<gene>
    <name evidence="7" type="ORF">BET99_05940</name>
</gene>
<dbReference type="Pfam" id="PF01810">
    <property type="entry name" value="LysE"/>
    <property type="match status" value="1"/>
</dbReference>
<dbReference type="GO" id="GO:0005886">
    <property type="term" value="C:plasma membrane"/>
    <property type="evidence" value="ECO:0007669"/>
    <property type="project" value="UniProtKB-SubCell"/>
</dbReference>
<dbReference type="EMBL" id="MIYZ01000038">
    <property type="protein sequence ID" value="OIR21661.1"/>
    <property type="molecule type" value="Genomic_DNA"/>
</dbReference>
<accession>A0A1J5TYQ0</accession>
<dbReference type="AlphaFoldDB" id="A0A1J5TYQ0"/>
<feature type="transmembrane region" description="Helical" evidence="6">
    <location>
        <begin position="44"/>
        <end position="65"/>
    </location>
</feature>
<comment type="caution">
    <text evidence="7">The sequence shown here is derived from an EMBL/GenBank/DDBJ whole genome shotgun (WGS) entry which is preliminary data.</text>
</comment>
<dbReference type="PANTHER" id="PTHR30086:SF20">
    <property type="entry name" value="ARGININE EXPORTER PROTEIN ARGO-RELATED"/>
    <property type="match status" value="1"/>
</dbReference>
<dbReference type="Proteomes" id="UP000183615">
    <property type="component" value="Unassembled WGS sequence"/>
</dbReference>
<protein>
    <recommendedName>
        <fullName evidence="9">Lysine transporter LysE</fullName>
    </recommendedName>
</protein>
<keyword evidence="3 6" id="KW-0812">Transmembrane</keyword>
<feature type="transmembrane region" description="Helical" evidence="6">
    <location>
        <begin position="6"/>
        <end position="23"/>
    </location>
</feature>
<feature type="transmembrane region" description="Helical" evidence="6">
    <location>
        <begin position="148"/>
        <end position="169"/>
    </location>
</feature>
<feature type="transmembrane region" description="Helical" evidence="6">
    <location>
        <begin position="181"/>
        <end position="199"/>
    </location>
</feature>
<sequence length="201" mass="21763">MSLDIPLFLATLAFIVPMCFTPGPNNVLCAAHGSRYGFQKTLPLIAGMGIGWSILGLGIAAGAEFLEENEAVFTILSYIGAIYIAYLGYLVASSGTIDKDNDAEEHFGFFTGIMLQFVNGKAWIHFVVLMTTFGTLFGTEYYAKATLVILNLLFGLMAVLTWAAFGTVLRKTFSGKESGIMINRVMGGMLILVAIWIALPH</sequence>
<keyword evidence="5 6" id="KW-0472">Membrane</keyword>